<comment type="caution">
    <text evidence="1">The sequence shown here is derived from an EMBL/GenBank/DDBJ whole genome shotgun (WGS) entry which is preliminary data.</text>
</comment>
<accession>A0ACB8TFB0</accession>
<sequence>MARAWLPLRHASRSDGRRHDPHLDTSASRVGRRPPFSSMSTALFTSLSDAQALRCLTHRLLHGLFDDRKPSDKPTTAVTPITFGPCVEAAWTHTN</sequence>
<proteinExistence type="predicted"/>
<evidence type="ECO:0000313" key="2">
    <source>
        <dbReference type="Proteomes" id="UP000814140"/>
    </source>
</evidence>
<protein>
    <submittedName>
        <fullName evidence="1">Uncharacterized protein</fullName>
    </submittedName>
</protein>
<name>A0ACB8TFB0_9AGAM</name>
<reference evidence="1" key="1">
    <citation type="submission" date="2021-03" db="EMBL/GenBank/DDBJ databases">
        <authorList>
            <consortium name="DOE Joint Genome Institute"/>
            <person name="Ahrendt S."/>
            <person name="Looney B.P."/>
            <person name="Miyauchi S."/>
            <person name="Morin E."/>
            <person name="Drula E."/>
            <person name="Courty P.E."/>
            <person name="Chicoki N."/>
            <person name="Fauchery L."/>
            <person name="Kohler A."/>
            <person name="Kuo A."/>
            <person name="Labutti K."/>
            <person name="Pangilinan J."/>
            <person name="Lipzen A."/>
            <person name="Riley R."/>
            <person name="Andreopoulos W."/>
            <person name="He G."/>
            <person name="Johnson J."/>
            <person name="Barry K.W."/>
            <person name="Grigoriev I.V."/>
            <person name="Nagy L."/>
            <person name="Hibbett D."/>
            <person name="Henrissat B."/>
            <person name="Matheny P.B."/>
            <person name="Labbe J."/>
            <person name="Martin F."/>
        </authorList>
    </citation>
    <scope>NUCLEOTIDE SEQUENCE</scope>
    <source>
        <strain evidence="1">HHB10654</strain>
    </source>
</reference>
<reference evidence="1" key="2">
    <citation type="journal article" date="2022" name="New Phytol.">
        <title>Evolutionary transition to the ectomycorrhizal habit in the genomes of a hyperdiverse lineage of mushroom-forming fungi.</title>
        <authorList>
            <person name="Looney B."/>
            <person name="Miyauchi S."/>
            <person name="Morin E."/>
            <person name="Drula E."/>
            <person name="Courty P.E."/>
            <person name="Kohler A."/>
            <person name="Kuo A."/>
            <person name="LaButti K."/>
            <person name="Pangilinan J."/>
            <person name="Lipzen A."/>
            <person name="Riley R."/>
            <person name="Andreopoulos W."/>
            <person name="He G."/>
            <person name="Johnson J."/>
            <person name="Nolan M."/>
            <person name="Tritt A."/>
            <person name="Barry K.W."/>
            <person name="Grigoriev I.V."/>
            <person name="Nagy L.G."/>
            <person name="Hibbett D."/>
            <person name="Henrissat B."/>
            <person name="Matheny P.B."/>
            <person name="Labbe J."/>
            <person name="Martin F.M."/>
        </authorList>
    </citation>
    <scope>NUCLEOTIDE SEQUENCE</scope>
    <source>
        <strain evidence="1">HHB10654</strain>
    </source>
</reference>
<evidence type="ECO:0000313" key="1">
    <source>
        <dbReference type="EMBL" id="KAI0067129.1"/>
    </source>
</evidence>
<keyword evidence="2" id="KW-1185">Reference proteome</keyword>
<dbReference type="Proteomes" id="UP000814140">
    <property type="component" value="Unassembled WGS sequence"/>
</dbReference>
<organism evidence="1 2">
    <name type="scientific">Artomyces pyxidatus</name>
    <dbReference type="NCBI Taxonomy" id="48021"/>
    <lineage>
        <taxon>Eukaryota</taxon>
        <taxon>Fungi</taxon>
        <taxon>Dikarya</taxon>
        <taxon>Basidiomycota</taxon>
        <taxon>Agaricomycotina</taxon>
        <taxon>Agaricomycetes</taxon>
        <taxon>Russulales</taxon>
        <taxon>Auriscalpiaceae</taxon>
        <taxon>Artomyces</taxon>
    </lineage>
</organism>
<gene>
    <name evidence="1" type="ORF">BV25DRAFT_1281752</name>
</gene>
<dbReference type="EMBL" id="MU277191">
    <property type="protein sequence ID" value="KAI0067129.1"/>
    <property type="molecule type" value="Genomic_DNA"/>
</dbReference>